<proteinExistence type="predicted"/>
<dbReference type="PANTHER" id="PTHR47997:SF96">
    <property type="entry name" value="SANT_MYB DOMAIN, HOMEODOMAIN-LIKE PROTEIN-RELATED"/>
    <property type="match status" value="1"/>
</dbReference>
<organism evidence="9 10">
    <name type="scientific">Lactuca virosa</name>
    <dbReference type="NCBI Taxonomy" id="75947"/>
    <lineage>
        <taxon>Eukaryota</taxon>
        <taxon>Viridiplantae</taxon>
        <taxon>Streptophyta</taxon>
        <taxon>Embryophyta</taxon>
        <taxon>Tracheophyta</taxon>
        <taxon>Spermatophyta</taxon>
        <taxon>Magnoliopsida</taxon>
        <taxon>eudicotyledons</taxon>
        <taxon>Gunneridae</taxon>
        <taxon>Pentapetalae</taxon>
        <taxon>asterids</taxon>
        <taxon>campanulids</taxon>
        <taxon>Asterales</taxon>
        <taxon>Asteraceae</taxon>
        <taxon>Cichorioideae</taxon>
        <taxon>Cichorieae</taxon>
        <taxon>Lactucinae</taxon>
        <taxon>Lactuca</taxon>
    </lineage>
</organism>
<feature type="domain" description="HTH myb-type" evidence="8">
    <location>
        <begin position="61"/>
        <end position="115"/>
    </location>
</feature>
<keyword evidence="4" id="KW-0238">DNA-binding</keyword>
<dbReference type="InterPro" id="IPR001005">
    <property type="entry name" value="SANT/Myb"/>
</dbReference>
<evidence type="ECO:0000313" key="10">
    <source>
        <dbReference type="Proteomes" id="UP001157418"/>
    </source>
</evidence>
<dbReference type="PROSITE" id="PS51294">
    <property type="entry name" value="HTH_MYB"/>
    <property type="match status" value="2"/>
</dbReference>
<dbReference type="InterPro" id="IPR017930">
    <property type="entry name" value="Myb_dom"/>
</dbReference>
<dbReference type="SMART" id="SM00717">
    <property type="entry name" value="SANT"/>
    <property type="match status" value="2"/>
</dbReference>
<keyword evidence="6" id="KW-0539">Nucleus</keyword>
<evidence type="ECO:0000313" key="9">
    <source>
        <dbReference type="EMBL" id="CAH1442463.1"/>
    </source>
</evidence>
<dbReference type="Proteomes" id="UP001157418">
    <property type="component" value="Unassembled WGS sequence"/>
</dbReference>
<dbReference type="FunFam" id="1.10.10.60:FF:000158">
    <property type="entry name" value="MYB transcription factor"/>
    <property type="match status" value="1"/>
</dbReference>
<feature type="domain" description="HTH myb-type" evidence="8">
    <location>
        <begin position="7"/>
        <end position="60"/>
    </location>
</feature>
<keyword evidence="3" id="KW-0805">Transcription regulation</keyword>
<dbReference type="EMBL" id="CAKMRJ010005412">
    <property type="protein sequence ID" value="CAH1442463.1"/>
    <property type="molecule type" value="Genomic_DNA"/>
</dbReference>
<dbReference type="Pfam" id="PF00249">
    <property type="entry name" value="Myb_DNA-binding"/>
    <property type="match status" value="2"/>
</dbReference>
<keyword evidence="10" id="KW-1185">Reference proteome</keyword>
<dbReference type="AlphaFoldDB" id="A0AAU9NWN7"/>
<gene>
    <name evidence="9" type="ORF">LVIROSA_LOCUS28448</name>
</gene>
<dbReference type="InterPro" id="IPR009057">
    <property type="entry name" value="Homeodomain-like_sf"/>
</dbReference>
<dbReference type="InterPro" id="IPR051953">
    <property type="entry name" value="Plant_SW-associated_TFs"/>
</dbReference>
<keyword evidence="2" id="KW-0677">Repeat</keyword>
<reference evidence="9 10" key="1">
    <citation type="submission" date="2022-01" db="EMBL/GenBank/DDBJ databases">
        <authorList>
            <person name="Xiong W."/>
            <person name="Schranz E."/>
        </authorList>
    </citation>
    <scope>NUCLEOTIDE SEQUENCE [LARGE SCALE GENOMIC DNA]</scope>
</reference>
<protein>
    <submittedName>
        <fullName evidence="9">Uncharacterized protein</fullName>
    </submittedName>
</protein>
<evidence type="ECO:0000256" key="3">
    <source>
        <dbReference type="ARBA" id="ARBA00023015"/>
    </source>
</evidence>
<comment type="caution">
    <text evidence="9">The sequence shown here is derived from an EMBL/GenBank/DDBJ whole genome shotgun (WGS) entry which is preliminary data.</text>
</comment>
<evidence type="ECO:0000259" key="7">
    <source>
        <dbReference type="PROSITE" id="PS50090"/>
    </source>
</evidence>
<comment type="subcellular location">
    <subcellularLocation>
        <location evidence="1">Nucleus</location>
    </subcellularLocation>
</comment>
<name>A0AAU9NWN7_9ASTR</name>
<dbReference type="SUPFAM" id="SSF46689">
    <property type="entry name" value="Homeodomain-like"/>
    <property type="match status" value="1"/>
</dbReference>
<evidence type="ECO:0000256" key="4">
    <source>
        <dbReference type="ARBA" id="ARBA00023125"/>
    </source>
</evidence>
<dbReference type="GO" id="GO:0005634">
    <property type="term" value="C:nucleus"/>
    <property type="evidence" value="ECO:0007669"/>
    <property type="project" value="UniProtKB-SubCell"/>
</dbReference>
<evidence type="ECO:0000256" key="6">
    <source>
        <dbReference type="ARBA" id="ARBA00023242"/>
    </source>
</evidence>
<dbReference type="Gene3D" id="1.10.10.60">
    <property type="entry name" value="Homeodomain-like"/>
    <property type="match status" value="2"/>
</dbReference>
<dbReference type="PANTHER" id="PTHR47997">
    <property type="entry name" value="MYB DOMAIN PROTEIN 55"/>
    <property type="match status" value="1"/>
</dbReference>
<evidence type="ECO:0000256" key="2">
    <source>
        <dbReference type="ARBA" id="ARBA00022737"/>
    </source>
</evidence>
<evidence type="ECO:0000259" key="8">
    <source>
        <dbReference type="PROSITE" id="PS51294"/>
    </source>
</evidence>
<evidence type="ECO:0000256" key="1">
    <source>
        <dbReference type="ARBA" id="ARBA00004123"/>
    </source>
</evidence>
<evidence type="ECO:0000256" key="5">
    <source>
        <dbReference type="ARBA" id="ARBA00023163"/>
    </source>
</evidence>
<dbReference type="PROSITE" id="PS50090">
    <property type="entry name" value="MYB_LIKE"/>
    <property type="match status" value="2"/>
</dbReference>
<dbReference type="CDD" id="cd00167">
    <property type="entry name" value="SANT"/>
    <property type="match status" value="2"/>
</dbReference>
<accession>A0AAU9NWN7</accession>
<keyword evidence="5" id="KW-0804">Transcription</keyword>
<dbReference type="GO" id="GO:0003677">
    <property type="term" value="F:DNA binding"/>
    <property type="evidence" value="ECO:0007669"/>
    <property type="project" value="UniProtKB-KW"/>
</dbReference>
<feature type="domain" description="Myb-like" evidence="7">
    <location>
        <begin position="7"/>
        <end position="60"/>
    </location>
</feature>
<sequence>MSGGQHKQKIKRGLWSPDEDEKLISYITTHGSHGCWSSVPKLAGLQRCGKSCRLRWINYLRPGVKRGNFTSQEAMLIIDLHRTLGNKWAQIAKHLPGRTDSAIKNFWNSNKKKKLLPHGNSSGHTIIAANLKNNKIQVPGSNEQDQEGLCSSNLNGNIPLIKHHQEDEIEMQLDELPPFPPSFMDDSYTVLDDHQPEDFDSILDQNWGTTHIPFLPCIRSDRIPYIPSGRKNLKEGSPHGYKNASGDNYCSVLASLCGKFTELWNFNSDGNGNAGGGVESFENLIYMTPNQRDSGANEGFRRSHFSDEMRLKVCLLRFPPYTEGIDRDGGFFYSTMVQCETVPTVRWGRSTRDLNHRLPSHRRSSRVLFSGGSIEIDCSSNFRKKKRHTYIKLSYEAYFIWDFKVNRFG</sequence>
<feature type="domain" description="Myb-like" evidence="7">
    <location>
        <begin position="61"/>
        <end position="111"/>
    </location>
</feature>